<dbReference type="AlphaFoldDB" id="A0A1C4Y6M5"/>
<evidence type="ECO:0000313" key="3">
    <source>
        <dbReference type="Proteomes" id="UP000198242"/>
    </source>
</evidence>
<accession>A0A1C4Y6M5</accession>
<protein>
    <submittedName>
        <fullName evidence="2">Uncharacterized protein</fullName>
    </submittedName>
</protein>
<organism evidence="2 3">
    <name type="scientific">Micromonospora viridifaciens</name>
    <dbReference type="NCBI Taxonomy" id="1881"/>
    <lineage>
        <taxon>Bacteria</taxon>
        <taxon>Bacillati</taxon>
        <taxon>Actinomycetota</taxon>
        <taxon>Actinomycetes</taxon>
        <taxon>Micromonosporales</taxon>
        <taxon>Micromonosporaceae</taxon>
        <taxon>Micromonospora</taxon>
    </lineage>
</organism>
<dbReference type="EMBL" id="LT607411">
    <property type="protein sequence ID" value="SCF16310.1"/>
    <property type="molecule type" value="Genomic_DNA"/>
</dbReference>
<sequence>MKSRRVRLTSGGLTWDLRPTRDPLGDPAARRPLPTNESEIRSRLDADLARLLEAMRAGREPAAWELVQEARALIARLPYGTCEPQRRKLAAALVLLRSSAWRSKAAAIRHGRTGRRSD</sequence>
<keyword evidence="3" id="KW-1185">Reference proteome</keyword>
<dbReference type="Proteomes" id="UP000198242">
    <property type="component" value="Chromosome I"/>
</dbReference>
<evidence type="ECO:0000256" key="1">
    <source>
        <dbReference type="SAM" id="MobiDB-lite"/>
    </source>
</evidence>
<evidence type="ECO:0000313" key="2">
    <source>
        <dbReference type="EMBL" id="SCF16310.1"/>
    </source>
</evidence>
<gene>
    <name evidence="2" type="ORF">GA0074695_3901</name>
</gene>
<reference evidence="3" key="1">
    <citation type="submission" date="2016-06" db="EMBL/GenBank/DDBJ databases">
        <authorList>
            <person name="Varghese N."/>
            <person name="Submissions Spin"/>
        </authorList>
    </citation>
    <scope>NUCLEOTIDE SEQUENCE [LARGE SCALE GENOMIC DNA]</scope>
    <source>
        <strain evidence="3">DSM 43909</strain>
    </source>
</reference>
<name>A0A1C4Y6M5_MICVI</name>
<feature type="region of interest" description="Disordered" evidence="1">
    <location>
        <begin position="1"/>
        <end position="36"/>
    </location>
</feature>
<proteinExistence type="predicted"/>